<keyword evidence="7" id="KW-1185">Reference proteome</keyword>
<evidence type="ECO:0000259" key="5">
    <source>
        <dbReference type="Pfam" id="PF04542"/>
    </source>
</evidence>
<dbReference type="GO" id="GO:0016987">
    <property type="term" value="F:sigma factor activity"/>
    <property type="evidence" value="ECO:0007669"/>
    <property type="project" value="UniProtKB-KW"/>
</dbReference>
<gene>
    <name evidence="6" type="ORF">FNW02_31020</name>
</gene>
<evidence type="ECO:0000256" key="4">
    <source>
        <dbReference type="ARBA" id="ARBA00023163"/>
    </source>
</evidence>
<dbReference type="Proteomes" id="UP001165986">
    <property type="component" value="Unassembled WGS sequence"/>
</dbReference>
<dbReference type="EMBL" id="VJXY01000055">
    <property type="protein sequence ID" value="MBD6620108.1"/>
    <property type="molecule type" value="Genomic_DNA"/>
</dbReference>
<comment type="caution">
    <text evidence="6">The sequence shown here is derived from an EMBL/GenBank/DDBJ whole genome shotgun (WGS) entry which is preliminary data.</text>
</comment>
<dbReference type="PANTHER" id="PTHR30385">
    <property type="entry name" value="SIGMA FACTOR F FLAGELLAR"/>
    <property type="match status" value="1"/>
</dbReference>
<dbReference type="AlphaFoldDB" id="A0AA40T383"/>
<dbReference type="GO" id="GO:0006352">
    <property type="term" value="P:DNA-templated transcription initiation"/>
    <property type="evidence" value="ECO:0007669"/>
    <property type="project" value="InterPro"/>
</dbReference>
<dbReference type="InterPro" id="IPR007627">
    <property type="entry name" value="RNA_pol_sigma70_r2"/>
</dbReference>
<name>A0AA40T383_9NOST</name>
<feature type="domain" description="RNA polymerase sigma-70 region 2" evidence="5">
    <location>
        <begin position="24"/>
        <end position="87"/>
    </location>
</feature>
<dbReference type="SUPFAM" id="SSF88946">
    <property type="entry name" value="Sigma2 domain of RNA polymerase sigma factors"/>
    <property type="match status" value="1"/>
</dbReference>
<keyword evidence="1" id="KW-0805">Transcription regulation</keyword>
<dbReference type="InterPro" id="IPR013325">
    <property type="entry name" value="RNA_pol_sigma_r2"/>
</dbReference>
<dbReference type="InterPro" id="IPR014284">
    <property type="entry name" value="RNA_pol_sigma-70_dom"/>
</dbReference>
<reference evidence="6" key="1">
    <citation type="submission" date="2019-07" db="EMBL/GenBank/DDBJ databases">
        <title>Toxilogical consequences of a new and cryptic species of cyanobacteria (Komarekiella delphini-convector) recovered from the epidermis of a bottlenose dolphin and 1500 ft. in the air.</title>
        <authorList>
            <person name="Brown A.O."/>
            <person name="Dvorak P."/>
            <person name="Villanueva C.D."/>
            <person name="Foss A.J."/>
            <person name="Garvey A.D."/>
            <person name="Gibson Q.A."/>
            <person name="Johansen J.R."/>
            <person name="Casamatta D.A."/>
        </authorList>
    </citation>
    <scope>NUCLEOTIDE SEQUENCE</scope>
    <source>
        <strain evidence="6">SJRDD-AB1</strain>
    </source>
</reference>
<keyword evidence="2" id="KW-0731">Sigma factor</keyword>
<dbReference type="Gene3D" id="1.10.1740.10">
    <property type="match status" value="1"/>
</dbReference>
<accession>A0AA40T383</accession>
<evidence type="ECO:0000256" key="2">
    <source>
        <dbReference type="ARBA" id="ARBA00023082"/>
    </source>
</evidence>
<evidence type="ECO:0000256" key="3">
    <source>
        <dbReference type="ARBA" id="ARBA00023125"/>
    </source>
</evidence>
<evidence type="ECO:0000313" key="7">
    <source>
        <dbReference type="Proteomes" id="UP001165986"/>
    </source>
</evidence>
<keyword evidence="3" id="KW-0238">DNA-binding</keyword>
<organism evidence="6 7">
    <name type="scientific">Komarekiella delphini-convector SJRDD-AB1</name>
    <dbReference type="NCBI Taxonomy" id="2593771"/>
    <lineage>
        <taxon>Bacteria</taxon>
        <taxon>Bacillati</taxon>
        <taxon>Cyanobacteriota</taxon>
        <taxon>Cyanophyceae</taxon>
        <taxon>Nostocales</taxon>
        <taxon>Nostocaceae</taxon>
        <taxon>Komarekiella</taxon>
        <taxon>Komarekiella delphini-convector</taxon>
    </lineage>
</organism>
<dbReference type="GO" id="GO:0003677">
    <property type="term" value="F:DNA binding"/>
    <property type="evidence" value="ECO:0007669"/>
    <property type="project" value="UniProtKB-KW"/>
</dbReference>
<dbReference type="RefSeq" id="WP_191761316.1">
    <property type="nucleotide sequence ID" value="NZ_VJXY01000055.1"/>
</dbReference>
<dbReference type="Pfam" id="PF04542">
    <property type="entry name" value="Sigma70_r2"/>
    <property type="match status" value="1"/>
</dbReference>
<dbReference type="NCBIfam" id="TIGR02937">
    <property type="entry name" value="sigma70-ECF"/>
    <property type="match status" value="1"/>
</dbReference>
<evidence type="ECO:0000313" key="6">
    <source>
        <dbReference type="EMBL" id="MBD6620108.1"/>
    </source>
</evidence>
<protein>
    <submittedName>
        <fullName evidence="6">Sigma-70 family RNA polymerase sigma factor</fullName>
    </submittedName>
</protein>
<dbReference type="PANTHER" id="PTHR30385:SF8">
    <property type="entry name" value="RNA POLYMERASE SIGMA-E FACTOR"/>
    <property type="match status" value="1"/>
</dbReference>
<evidence type="ECO:0000256" key="1">
    <source>
        <dbReference type="ARBA" id="ARBA00023015"/>
    </source>
</evidence>
<keyword evidence="4" id="KW-0804">Transcription</keyword>
<sequence length="214" mass="24742">MISKQQSECYYQELLRDSCYCHNLEKIARKYTRNTGLSWEDAIQSAHLKVFQAVQGAKFRQGGVEEFSHWAATVAKCEIIDFVRKESLRNCQSLDCNIPGTDISLLDTIPDEFCTLEATERADLIVKAIEAIYQLDQSYPHQKYLKLWQEKINGKTQTQIAAELEVSQGEISKRWEELVGRIAEMLGLLKFEDVKRQQANCKQKTGRDRSTKQW</sequence>
<proteinExistence type="predicted"/>